<reference evidence="1" key="1">
    <citation type="submission" date="2020-11" db="EMBL/GenBank/DDBJ databases">
        <authorList>
            <person name="Whiteford S."/>
        </authorList>
    </citation>
    <scope>NUCLEOTIDE SEQUENCE</scope>
</reference>
<proteinExistence type="predicted"/>
<dbReference type="InterPro" id="IPR026983">
    <property type="entry name" value="DHC"/>
</dbReference>
<dbReference type="FunFam" id="3.10.490.20:FF:000001">
    <property type="entry name" value="dynein heavy chain 7, axonemal"/>
    <property type="match status" value="1"/>
</dbReference>
<dbReference type="GO" id="GO:0045505">
    <property type="term" value="F:dynein intermediate chain binding"/>
    <property type="evidence" value="ECO:0007669"/>
    <property type="project" value="InterPro"/>
</dbReference>
<dbReference type="InterPro" id="IPR043160">
    <property type="entry name" value="Dynein_C_barrel"/>
</dbReference>
<dbReference type="PANTHER" id="PTHR46961:SF13">
    <property type="entry name" value="DYNEIN AXONEMAL HEAVY CHAIN 3"/>
    <property type="match status" value="1"/>
</dbReference>
<organism evidence="1 2">
    <name type="scientific">Plutella xylostella</name>
    <name type="common">Diamondback moth</name>
    <name type="synonym">Plutella maculipennis</name>
    <dbReference type="NCBI Taxonomy" id="51655"/>
    <lineage>
        <taxon>Eukaryota</taxon>
        <taxon>Metazoa</taxon>
        <taxon>Ecdysozoa</taxon>
        <taxon>Arthropoda</taxon>
        <taxon>Hexapoda</taxon>
        <taxon>Insecta</taxon>
        <taxon>Pterygota</taxon>
        <taxon>Neoptera</taxon>
        <taxon>Endopterygota</taxon>
        <taxon>Lepidoptera</taxon>
        <taxon>Glossata</taxon>
        <taxon>Ditrysia</taxon>
        <taxon>Yponomeutoidea</taxon>
        <taxon>Plutellidae</taxon>
        <taxon>Plutella</taxon>
    </lineage>
</organism>
<dbReference type="GO" id="GO:0051959">
    <property type="term" value="F:dynein light intermediate chain binding"/>
    <property type="evidence" value="ECO:0007669"/>
    <property type="project" value="InterPro"/>
</dbReference>
<evidence type="ECO:0000313" key="1">
    <source>
        <dbReference type="EMBL" id="CAG9093275.1"/>
    </source>
</evidence>
<dbReference type="EMBL" id="CAJHNJ030000003">
    <property type="protein sequence ID" value="CAG9093275.1"/>
    <property type="molecule type" value="Genomic_DNA"/>
</dbReference>
<comment type="caution">
    <text evidence="1">The sequence shown here is derived from an EMBL/GenBank/DDBJ whole genome shotgun (WGS) entry which is preliminary data.</text>
</comment>
<accession>A0A8S4DA16</accession>
<dbReference type="GO" id="GO:0030286">
    <property type="term" value="C:dynein complex"/>
    <property type="evidence" value="ECO:0007669"/>
    <property type="project" value="InterPro"/>
</dbReference>
<dbReference type="InterPro" id="IPR041228">
    <property type="entry name" value="Dynein_C"/>
</dbReference>
<protein>
    <submittedName>
        <fullName evidence="1">(diamondback moth) hypothetical protein</fullName>
    </submittedName>
</protein>
<gene>
    <name evidence="1" type="ORF">PLXY2_LOCUS1288</name>
</gene>
<dbReference type="Pfam" id="PF18199">
    <property type="entry name" value="Dynein_C"/>
    <property type="match status" value="1"/>
</dbReference>
<dbReference type="Proteomes" id="UP000653454">
    <property type="component" value="Unassembled WGS sequence"/>
</dbReference>
<dbReference type="Gene3D" id="3.10.490.20">
    <property type="match status" value="1"/>
</dbReference>
<keyword evidence="2" id="KW-1185">Reference proteome</keyword>
<dbReference type="PANTHER" id="PTHR46961">
    <property type="entry name" value="DYNEIN HEAVY CHAIN 1, AXONEMAL-LIKE PROTEIN"/>
    <property type="match status" value="1"/>
</dbReference>
<name>A0A8S4DA16_PLUXY</name>
<sequence>MIMLKFLQDWIDEGPPVVFWISGFYFTQSFLTGVLQNHSRKNKIPIDQLHFEFTVTRLEATENKEPDFGVYCKGLYLEGARWNREKSKLDESFPKILFDPIPIIWFQPALIAKFNPPPCYFCPLYKTSERKGVLATTGHSSNFIMYIPLLSDLPQKHWINRGVASLTQLDD</sequence>
<dbReference type="GO" id="GO:0007018">
    <property type="term" value="P:microtubule-based movement"/>
    <property type="evidence" value="ECO:0007669"/>
    <property type="project" value="InterPro"/>
</dbReference>
<evidence type="ECO:0000313" key="2">
    <source>
        <dbReference type="Proteomes" id="UP000653454"/>
    </source>
</evidence>
<dbReference type="AlphaFoldDB" id="A0A8S4DA16"/>